<proteinExistence type="predicted"/>
<evidence type="ECO:0000313" key="3">
    <source>
        <dbReference type="JaponicusDB" id="SJAG_04286"/>
    </source>
</evidence>
<feature type="domain" description="Thc1 RRM" evidence="1">
    <location>
        <begin position="9"/>
        <end position="83"/>
    </location>
</feature>
<evidence type="ECO:0000313" key="2">
    <source>
        <dbReference type="EMBL" id="EEB09108.1"/>
    </source>
</evidence>
<dbReference type="AlphaFoldDB" id="B6K6F4"/>
<dbReference type="HOGENOM" id="CLU_2360954_0_0_1"/>
<gene>
    <name evidence="3" type="primary">thc1</name>
    <name evidence="2" type="ORF">SJAG_04286</name>
</gene>
<keyword evidence="4" id="KW-1185">Reference proteome</keyword>
<dbReference type="STRING" id="402676.B6K6F4"/>
<dbReference type="VEuPathDB" id="FungiDB:SJAG_04286"/>
<accession>B6K6F4</accession>
<dbReference type="Pfam" id="PF22877">
    <property type="entry name" value="RRM_Thc1"/>
    <property type="match status" value="1"/>
</dbReference>
<dbReference type="OrthoDB" id="5332649at2759"/>
<sequence>METKNSVLSNELKCLYIRGLYLTEKIIRKYFSVTDFQIQWIDDLSALLKFKNSNDVEEAYYHYLSLGSVLNALVKPIYGTQEEITNIYLSPGKSPL</sequence>
<dbReference type="GeneID" id="7052546"/>
<dbReference type="JaponicusDB" id="SJAG_04286">
    <property type="gene designation" value="thc1"/>
</dbReference>
<evidence type="ECO:0000259" key="1">
    <source>
        <dbReference type="Pfam" id="PF22877"/>
    </source>
</evidence>
<organism evidence="2 4">
    <name type="scientific">Schizosaccharomyces japonicus (strain yFS275 / FY16936)</name>
    <name type="common">Fission yeast</name>
    <dbReference type="NCBI Taxonomy" id="402676"/>
    <lineage>
        <taxon>Eukaryota</taxon>
        <taxon>Fungi</taxon>
        <taxon>Dikarya</taxon>
        <taxon>Ascomycota</taxon>
        <taxon>Taphrinomycotina</taxon>
        <taxon>Schizosaccharomycetes</taxon>
        <taxon>Schizosaccharomycetales</taxon>
        <taxon>Schizosaccharomycetaceae</taxon>
        <taxon>Schizosaccharomyces</taxon>
    </lineage>
</organism>
<dbReference type="InterPro" id="IPR053800">
    <property type="entry name" value="Thc1_RRM"/>
</dbReference>
<dbReference type="Proteomes" id="UP000001744">
    <property type="component" value="Unassembled WGS sequence"/>
</dbReference>
<dbReference type="EMBL" id="KE651167">
    <property type="protein sequence ID" value="EEB09108.1"/>
    <property type="molecule type" value="Genomic_DNA"/>
</dbReference>
<dbReference type="GO" id="GO:0016180">
    <property type="term" value="P:snRNA processing"/>
    <property type="evidence" value="ECO:0007669"/>
    <property type="project" value="EnsemblFungi"/>
</dbReference>
<protein>
    <recommendedName>
        <fullName evidence="1">Thc1 RRM domain-containing protein</fullName>
    </recommendedName>
</protein>
<reference evidence="2 4" key="1">
    <citation type="journal article" date="2011" name="Science">
        <title>Comparative functional genomics of the fission yeasts.</title>
        <authorList>
            <person name="Rhind N."/>
            <person name="Chen Z."/>
            <person name="Yassour M."/>
            <person name="Thompson D.A."/>
            <person name="Haas B.J."/>
            <person name="Habib N."/>
            <person name="Wapinski I."/>
            <person name="Roy S."/>
            <person name="Lin M.F."/>
            <person name="Heiman D.I."/>
            <person name="Young S.K."/>
            <person name="Furuya K."/>
            <person name="Guo Y."/>
            <person name="Pidoux A."/>
            <person name="Chen H.M."/>
            <person name="Robbertse B."/>
            <person name="Goldberg J.M."/>
            <person name="Aoki K."/>
            <person name="Bayne E.H."/>
            <person name="Berlin A.M."/>
            <person name="Desjardins C.A."/>
            <person name="Dobbs E."/>
            <person name="Dukaj L."/>
            <person name="Fan L."/>
            <person name="FitzGerald M.G."/>
            <person name="French C."/>
            <person name="Gujja S."/>
            <person name="Hansen K."/>
            <person name="Keifenheim D."/>
            <person name="Levin J.Z."/>
            <person name="Mosher R.A."/>
            <person name="Mueller C.A."/>
            <person name="Pfiffner J."/>
            <person name="Priest M."/>
            <person name="Russ C."/>
            <person name="Smialowska A."/>
            <person name="Swoboda P."/>
            <person name="Sykes S.M."/>
            <person name="Vaughn M."/>
            <person name="Vengrova S."/>
            <person name="Yoder R."/>
            <person name="Zeng Q."/>
            <person name="Allshire R."/>
            <person name="Baulcombe D."/>
            <person name="Birren B.W."/>
            <person name="Brown W."/>
            <person name="Ekwall K."/>
            <person name="Kellis M."/>
            <person name="Leatherwood J."/>
            <person name="Levin H."/>
            <person name="Margalit H."/>
            <person name="Martienssen R."/>
            <person name="Nieduszynski C.A."/>
            <person name="Spatafora J.W."/>
            <person name="Friedman N."/>
            <person name="Dalgaard J.Z."/>
            <person name="Baumann P."/>
            <person name="Niki H."/>
            <person name="Regev A."/>
            <person name="Nusbaum C."/>
        </authorList>
    </citation>
    <scope>NUCLEOTIDE SEQUENCE [LARGE SCALE GENOMIC DNA]</scope>
    <source>
        <strain evidence="4">yFS275 / FY16936</strain>
    </source>
</reference>
<evidence type="ECO:0000313" key="4">
    <source>
        <dbReference type="Proteomes" id="UP000001744"/>
    </source>
</evidence>
<dbReference type="RefSeq" id="XP_002175401.1">
    <property type="nucleotide sequence ID" value="XM_002175365.1"/>
</dbReference>
<name>B6K6F4_SCHJY</name>